<dbReference type="InterPro" id="IPR011577">
    <property type="entry name" value="Cyt_b561_bac/Ni-Hgenase"/>
</dbReference>
<keyword evidence="17" id="KW-1185">Reference proteome</keyword>
<proteinExistence type="inferred from homology"/>
<dbReference type="InterPro" id="IPR016174">
    <property type="entry name" value="Di-haem_cyt_TM"/>
</dbReference>
<dbReference type="Pfam" id="PF01292">
    <property type="entry name" value="Ni_hydr_CYTB"/>
    <property type="match status" value="1"/>
</dbReference>
<evidence type="ECO:0000256" key="2">
    <source>
        <dbReference type="ARBA" id="ARBA00004651"/>
    </source>
</evidence>
<evidence type="ECO:0000256" key="4">
    <source>
        <dbReference type="ARBA" id="ARBA00022475"/>
    </source>
</evidence>
<comment type="similarity">
    <text evidence="12">Belongs to the cytochrome b561 family.</text>
</comment>
<dbReference type="SUPFAM" id="SSF81342">
    <property type="entry name" value="Transmembrane di-heme cytochromes"/>
    <property type="match status" value="1"/>
</dbReference>
<dbReference type="GO" id="GO:0009055">
    <property type="term" value="F:electron transfer activity"/>
    <property type="evidence" value="ECO:0007669"/>
    <property type="project" value="InterPro"/>
</dbReference>
<keyword evidence="5" id="KW-0349">Heme</keyword>
<evidence type="ECO:0000259" key="15">
    <source>
        <dbReference type="Pfam" id="PF01292"/>
    </source>
</evidence>
<comment type="caution">
    <text evidence="16">The sequence shown here is derived from an EMBL/GenBank/DDBJ whole genome shotgun (WGS) entry which is preliminary data.</text>
</comment>
<dbReference type="Proteomes" id="UP001147830">
    <property type="component" value="Unassembled WGS sequence"/>
</dbReference>
<keyword evidence="8" id="KW-0249">Electron transport</keyword>
<dbReference type="RefSeq" id="WP_260974647.1">
    <property type="nucleotide sequence ID" value="NZ_JAOANI010000005.1"/>
</dbReference>
<feature type="region of interest" description="Disordered" evidence="13">
    <location>
        <begin position="1"/>
        <end position="20"/>
    </location>
</feature>
<dbReference type="EMBL" id="JAOANI010000005">
    <property type="protein sequence ID" value="MCT7357714.1"/>
    <property type="molecule type" value="Genomic_DNA"/>
</dbReference>
<feature type="transmembrane region" description="Helical" evidence="14">
    <location>
        <begin position="69"/>
        <end position="92"/>
    </location>
</feature>
<comment type="cofactor">
    <cofactor evidence="1">
        <name>heme b</name>
        <dbReference type="ChEBI" id="CHEBI:60344"/>
    </cofactor>
</comment>
<organism evidence="16 17">
    <name type="scientific">Thalassolituus pacificus</name>
    <dbReference type="NCBI Taxonomy" id="2975440"/>
    <lineage>
        <taxon>Bacteria</taxon>
        <taxon>Pseudomonadati</taxon>
        <taxon>Pseudomonadota</taxon>
        <taxon>Gammaproteobacteria</taxon>
        <taxon>Oceanospirillales</taxon>
        <taxon>Oceanospirillaceae</taxon>
        <taxon>Thalassolituus</taxon>
    </lineage>
</organism>
<accession>A0A9X2WC43</accession>
<keyword evidence="6 14" id="KW-0812">Transmembrane</keyword>
<keyword evidence="11 14" id="KW-0472">Membrane</keyword>
<evidence type="ECO:0000256" key="3">
    <source>
        <dbReference type="ARBA" id="ARBA00022448"/>
    </source>
</evidence>
<evidence type="ECO:0000256" key="5">
    <source>
        <dbReference type="ARBA" id="ARBA00022617"/>
    </source>
</evidence>
<dbReference type="PANTHER" id="PTHR30529:SF7">
    <property type="entry name" value="CYTOCHROME B561 BACTERIAL_NI-HYDROGENASE DOMAIN-CONTAINING PROTEIN"/>
    <property type="match status" value="1"/>
</dbReference>
<evidence type="ECO:0000256" key="14">
    <source>
        <dbReference type="SAM" id="Phobius"/>
    </source>
</evidence>
<feature type="compositionally biased region" description="Polar residues" evidence="13">
    <location>
        <begin position="1"/>
        <end position="11"/>
    </location>
</feature>
<evidence type="ECO:0000256" key="12">
    <source>
        <dbReference type="ARBA" id="ARBA00037975"/>
    </source>
</evidence>
<name>A0A9X2WC43_9GAMM</name>
<dbReference type="AlphaFoldDB" id="A0A9X2WC43"/>
<evidence type="ECO:0000313" key="17">
    <source>
        <dbReference type="Proteomes" id="UP001147830"/>
    </source>
</evidence>
<evidence type="ECO:0000256" key="1">
    <source>
        <dbReference type="ARBA" id="ARBA00001970"/>
    </source>
</evidence>
<evidence type="ECO:0000256" key="9">
    <source>
        <dbReference type="ARBA" id="ARBA00022989"/>
    </source>
</evidence>
<evidence type="ECO:0000313" key="16">
    <source>
        <dbReference type="EMBL" id="MCT7357714.1"/>
    </source>
</evidence>
<feature type="domain" description="Cytochrome b561 bacterial/Ni-hydrogenase" evidence="15">
    <location>
        <begin position="32"/>
        <end position="196"/>
    </location>
</feature>
<protein>
    <submittedName>
        <fullName evidence="16">Cytochrome b/b6 domain-containing protein</fullName>
    </submittedName>
</protein>
<evidence type="ECO:0000256" key="11">
    <source>
        <dbReference type="ARBA" id="ARBA00023136"/>
    </source>
</evidence>
<reference evidence="16" key="2">
    <citation type="submission" date="2022-08" db="EMBL/GenBank/DDBJ databases">
        <authorList>
            <person name="Dong C."/>
        </authorList>
    </citation>
    <scope>NUCLEOTIDE SEQUENCE</scope>
    <source>
        <strain evidence="16">59MF3M-4</strain>
    </source>
</reference>
<evidence type="ECO:0000256" key="8">
    <source>
        <dbReference type="ARBA" id="ARBA00022982"/>
    </source>
</evidence>
<keyword evidence="7" id="KW-0479">Metal-binding</keyword>
<keyword evidence="10" id="KW-0408">Iron</keyword>
<comment type="subcellular location">
    <subcellularLocation>
        <location evidence="2">Cell membrane</location>
        <topology evidence="2">Multi-pass membrane protein</topology>
    </subcellularLocation>
</comment>
<dbReference type="GO" id="GO:0020037">
    <property type="term" value="F:heme binding"/>
    <property type="evidence" value="ECO:0007669"/>
    <property type="project" value="TreeGrafter"/>
</dbReference>
<dbReference type="InterPro" id="IPR052168">
    <property type="entry name" value="Cytochrome_b561_oxidase"/>
</dbReference>
<evidence type="ECO:0000256" key="13">
    <source>
        <dbReference type="SAM" id="MobiDB-lite"/>
    </source>
</evidence>
<keyword evidence="9 14" id="KW-1133">Transmembrane helix</keyword>
<reference evidence="16" key="1">
    <citation type="journal article" date="2022" name="Front. Microbiol.">
        <title>Genome-based taxonomic rearrangement of Oceanobacter-related bacteria including the description of Thalassolituus hydrocarbonoclasticus sp. nov. and Thalassolituus pacificus sp. nov. and emended description of the genus Thalassolituus.</title>
        <authorList>
            <person name="Dong C."/>
            <person name="Wei L."/>
            <person name="Wang J."/>
            <person name="Lai Q."/>
            <person name="Huang Z."/>
            <person name="Shao Z."/>
        </authorList>
    </citation>
    <scope>NUCLEOTIDE SEQUENCE</scope>
    <source>
        <strain evidence="16">59MF3M-4</strain>
    </source>
</reference>
<sequence length="196" mass="21574">MNKLSASNHTPSRPHGSANPCGSTEFYDRAGRYSAIRRALHWLSALVIIWATVTGFMLAFLVLPEALEQWLGTFNVALTLVFMPFFLLRLWLALTRKKPPTPALTTRQVRLAAYGHGLIYGTVLTVLVSGVSMMERPVSVFALLELPPLFKAGAVTAAFSALHHYACALLALLVLGHIAAVIVHQRRGVRLMQKML</sequence>
<gene>
    <name evidence="16" type="ORF">NYR02_01600</name>
</gene>
<evidence type="ECO:0000256" key="6">
    <source>
        <dbReference type="ARBA" id="ARBA00022692"/>
    </source>
</evidence>
<keyword evidence="3" id="KW-0813">Transport</keyword>
<dbReference type="GO" id="GO:0046872">
    <property type="term" value="F:metal ion binding"/>
    <property type="evidence" value="ECO:0007669"/>
    <property type="project" value="UniProtKB-KW"/>
</dbReference>
<dbReference type="GO" id="GO:0005886">
    <property type="term" value="C:plasma membrane"/>
    <property type="evidence" value="ECO:0007669"/>
    <property type="project" value="UniProtKB-SubCell"/>
</dbReference>
<feature type="transmembrane region" description="Helical" evidence="14">
    <location>
        <begin position="39"/>
        <end position="63"/>
    </location>
</feature>
<evidence type="ECO:0000256" key="7">
    <source>
        <dbReference type="ARBA" id="ARBA00022723"/>
    </source>
</evidence>
<feature type="transmembrane region" description="Helical" evidence="14">
    <location>
        <begin position="154"/>
        <end position="183"/>
    </location>
</feature>
<keyword evidence="4" id="KW-1003">Cell membrane</keyword>
<evidence type="ECO:0000256" key="10">
    <source>
        <dbReference type="ARBA" id="ARBA00023004"/>
    </source>
</evidence>
<dbReference type="GO" id="GO:0022904">
    <property type="term" value="P:respiratory electron transport chain"/>
    <property type="evidence" value="ECO:0007669"/>
    <property type="project" value="InterPro"/>
</dbReference>
<dbReference type="PANTHER" id="PTHR30529">
    <property type="entry name" value="CYTOCHROME B561"/>
    <property type="match status" value="1"/>
</dbReference>
<feature type="transmembrane region" description="Helical" evidence="14">
    <location>
        <begin position="113"/>
        <end position="134"/>
    </location>
</feature>